<dbReference type="SMART" id="SM00710">
    <property type="entry name" value="PbH1"/>
    <property type="match status" value="6"/>
</dbReference>
<keyword evidence="11" id="KW-0961">Cell wall biogenesis/degradation</keyword>
<dbReference type="InterPro" id="IPR011050">
    <property type="entry name" value="Pectin_lyase_fold/virulence"/>
</dbReference>
<evidence type="ECO:0000256" key="2">
    <source>
        <dbReference type="ARBA" id="ARBA00008834"/>
    </source>
</evidence>
<dbReference type="Pfam" id="PF00295">
    <property type="entry name" value="Glyco_hydro_28"/>
    <property type="match status" value="1"/>
</dbReference>
<evidence type="ECO:0000256" key="13">
    <source>
        <dbReference type="RuleBase" id="RU361169"/>
    </source>
</evidence>
<sequence length="371" mass="39281">MNIYTSVLLIAFVATATTASPFLNQTNLGDSCTISKWADVSNVVKSCTKIVVQNLAVPAGKTLELDLKSGTSLTFSGTTSFGYGTYWEGPLIVIKGNNIQVSGNSGSKLDGQGAHYWDGKGDKGNKKPKFFKIQATGGSVFKNINLLNCPHQCVSIQNSKQLTISNWNIDVSAGDKNKLGHNTDGFDISGSDGVNFEYCTVQNQDDCVAVNSGKNLHFNNMTCSGGHGLSLSIGMSKTDSSKNYAQNITFENSIVKNSRNAIHIKTHTDAATGYIKDVTYSNIQISGITNYGINVQEDYANGGSTGKAGNNIPISGLKMNKITGGMTSNNAMAVYILCGSSGCSNFNWSGVSITGAKKSSSCSFKPNGYSC</sequence>
<evidence type="ECO:0000256" key="5">
    <source>
        <dbReference type="ARBA" id="ARBA00022729"/>
    </source>
</evidence>
<proteinExistence type="evidence at transcript level"/>
<evidence type="ECO:0000256" key="9">
    <source>
        <dbReference type="ARBA" id="ARBA00023180"/>
    </source>
</evidence>
<evidence type="ECO:0000256" key="1">
    <source>
        <dbReference type="ARBA" id="ARBA00004613"/>
    </source>
</evidence>
<reference evidence="15" key="1">
    <citation type="journal article" date="2014" name="Insect Biochem. Mol. Biol.">
        <title>Horizontal gene transfer and functional diversification of plant cell wall degrading polygalacturonases: Key events in the evolution of herbivory in beetles.</title>
        <authorList>
            <person name="Kirsch R."/>
            <person name="Gramzow L."/>
            <person name="Theissen G."/>
            <person name="Siegfried B.D."/>
            <person name="Ffrench-Constant R.H."/>
            <person name="Heckel D.G."/>
            <person name="Pauchet Y."/>
        </authorList>
    </citation>
    <scope>NUCLEOTIDE SEQUENCE</scope>
    <source>
        <tissue evidence="15">Midgut</tissue>
    </source>
</reference>
<dbReference type="GO" id="GO:0045490">
    <property type="term" value="P:pectin catabolic process"/>
    <property type="evidence" value="ECO:0007669"/>
    <property type="project" value="TreeGrafter"/>
</dbReference>
<feature type="signal peptide" evidence="14">
    <location>
        <begin position="1"/>
        <end position="19"/>
    </location>
</feature>
<keyword evidence="7 13" id="KW-0378">Hydrolase</keyword>
<evidence type="ECO:0000256" key="3">
    <source>
        <dbReference type="ARBA" id="ARBA00012736"/>
    </source>
</evidence>
<dbReference type="AlphaFoldDB" id="A0A088BZ31"/>
<evidence type="ECO:0000256" key="4">
    <source>
        <dbReference type="ARBA" id="ARBA00022525"/>
    </source>
</evidence>
<dbReference type="FunFam" id="2.160.20.10:FF:000002">
    <property type="entry name" value="Endopolygalacturonase D"/>
    <property type="match status" value="1"/>
</dbReference>
<organism evidence="15">
    <name type="scientific">Diabrotica virgifera virgifera</name>
    <name type="common">western corn rootworm</name>
    <dbReference type="NCBI Taxonomy" id="50390"/>
    <lineage>
        <taxon>Eukaryota</taxon>
        <taxon>Metazoa</taxon>
        <taxon>Ecdysozoa</taxon>
        <taxon>Arthropoda</taxon>
        <taxon>Hexapoda</taxon>
        <taxon>Insecta</taxon>
        <taxon>Pterygota</taxon>
        <taxon>Neoptera</taxon>
        <taxon>Endopterygota</taxon>
        <taxon>Coleoptera</taxon>
        <taxon>Polyphaga</taxon>
        <taxon>Cucujiformia</taxon>
        <taxon>Chrysomeloidea</taxon>
        <taxon>Chrysomelidae</taxon>
        <taxon>Galerucinae</taxon>
        <taxon>Diabroticina</taxon>
        <taxon>Diabroticites</taxon>
        <taxon>Diabrotica</taxon>
    </lineage>
</organism>
<accession>A0A088BZ31</accession>
<dbReference type="PANTHER" id="PTHR31884:SF9">
    <property type="entry name" value="ENDOPOLYGALACTURONASE D-RELATED"/>
    <property type="match status" value="1"/>
</dbReference>
<evidence type="ECO:0000313" key="15">
    <source>
        <dbReference type="EMBL" id="AHJ09937.1"/>
    </source>
</evidence>
<dbReference type="SUPFAM" id="SSF51126">
    <property type="entry name" value="Pectin lyase-like"/>
    <property type="match status" value="1"/>
</dbReference>
<comment type="similarity">
    <text evidence="2 13">Belongs to the glycosyl hydrolase 28 family.</text>
</comment>
<dbReference type="InterPro" id="IPR050434">
    <property type="entry name" value="Glycosyl_hydrlase_28"/>
</dbReference>
<evidence type="ECO:0000256" key="11">
    <source>
        <dbReference type="ARBA" id="ARBA00023316"/>
    </source>
</evidence>
<dbReference type="GO" id="GO:0004650">
    <property type="term" value="F:polygalacturonase activity"/>
    <property type="evidence" value="ECO:0007669"/>
    <property type="project" value="UniProtKB-EC"/>
</dbReference>
<evidence type="ECO:0000256" key="7">
    <source>
        <dbReference type="ARBA" id="ARBA00022801"/>
    </source>
</evidence>
<keyword evidence="6" id="KW-0677">Repeat</keyword>
<dbReference type="EC" id="3.2.1.15" evidence="3"/>
<dbReference type="Gene3D" id="2.160.20.10">
    <property type="entry name" value="Single-stranded right-handed beta-helix, Pectin lyase-like"/>
    <property type="match status" value="1"/>
</dbReference>
<keyword evidence="4" id="KW-0964">Secreted</keyword>
<dbReference type="EMBL" id="KF724639">
    <property type="protein sequence ID" value="AHJ09937.1"/>
    <property type="molecule type" value="mRNA"/>
</dbReference>
<comment type="catalytic activity">
    <reaction evidence="12">
        <text>(1,4-alpha-D-galacturonosyl)n+m + H2O = (1,4-alpha-D-galacturonosyl)n + (1,4-alpha-D-galacturonosyl)m.</text>
        <dbReference type="EC" id="3.2.1.15"/>
    </reaction>
</comment>
<evidence type="ECO:0000256" key="6">
    <source>
        <dbReference type="ARBA" id="ARBA00022737"/>
    </source>
</evidence>
<dbReference type="PANTHER" id="PTHR31884">
    <property type="entry name" value="POLYGALACTURONASE"/>
    <property type="match status" value="1"/>
</dbReference>
<comment type="subcellular location">
    <subcellularLocation>
        <location evidence="1">Secreted</location>
    </subcellularLocation>
</comment>
<keyword evidence="9" id="KW-0325">Glycoprotein</keyword>
<evidence type="ECO:0000256" key="10">
    <source>
        <dbReference type="ARBA" id="ARBA00023295"/>
    </source>
</evidence>
<dbReference type="InterPro" id="IPR000743">
    <property type="entry name" value="Glyco_hydro_28"/>
</dbReference>
<keyword evidence="8" id="KW-1015">Disulfide bond</keyword>
<dbReference type="GO" id="GO:0005576">
    <property type="term" value="C:extracellular region"/>
    <property type="evidence" value="ECO:0007669"/>
    <property type="project" value="UniProtKB-SubCell"/>
</dbReference>
<evidence type="ECO:0000256" key="12">
    <source>
        <dbReference type="ARBA" id="ARBA00034074"/>
    </source>
</evidence>
<dbReference type="GO" id="GO:0071555">
    <property type="term" value="P:cell wall organization"/>
    <property type="evidence" value="ECO:0007669"/>
    <property type="project" value="UniProtKB-KW"/>
</dbReference>
<evidence type="ECO:0000256" key="8">
    <source>
        <dbReference type="ARBA" id="ARBA00023157"/>
    </source>
</evidence>
<protein>
    <recommendedName>
        <fullName evidence="3">endo-polygalacturonase</fullName>
        <ecNumber evidence="3">3.2.1.15</ecNumber>
    </recommendedName>
</protein>
<gene>
    <name evidence="15" type="primary">gh28-11</name>
</gene>
<evidence type="ECO:0000256" key="14">
    <source>
        <dbReference type="SAM" id="SignalP"/>
    </source>
</evidence>
<dbReference type="InterPro" id="IPR012334">
    <property type="entry name" value="Pectin_lyas_fold"/>
</dbReference>
<name>A0A088BZ31_DIAVI</name>
<dbReference type="InterPro" id="IPR006626">
    <property type="entry name" value="PbH1"/>
</dbReference>
<keyword evidence="5 14" id="KW-0732">Signal</keyword>
<keyword evidence="10 13" id="KW-0326">Glycosidase</keyword>
<feature type="chain" id="PRO_5001836421" description="endo-polygalacturonase" evidence="14">
    <location>
        <begin position="20"/>
        <end position="371"/>
    </location>
</feature>